<protein>
    <submittedName>
        <fullName evidence="1">Uncharacterized protein</fullName>
    </submittedName>
</protein>
<dbReference type="AlphaFoldDB" id="A0AAV2TPF6"/>
<comment type="caution">
    <text evidence="1">The sequence shown here is derived from an EMBL/GenBank/DDBJ whole genome shotgun (WGS) entry which is preliminary data.</text>
</comment>
<dbReference type="EMBL" id="CAXLJL010000478">
    <property type="protein sequence ID" value="CAL5138124.1"/>
    <property type="molecule type" value="Genomic_DNA"/>
</dbReference>
<gene>
    <name evidence="1" type="ORF">CDAUBV1_LOCUS12741</name>
</gene>
<sequence length="190" mass="21285">MAEDSHFMQTNDLLNNEDRIRLLRSQTSLRPSVSSLPRRPSYNMMEINQTEQIITGPEQSRYSDGDSGYDQDKYAEELRRFQYRGGPTAELILGNLSSSPVNPEVKTEDVAENMVYRQKSCTNHMKYEPCSGLSQNSPRQDDKGVFASKNSLFLPISSGFGNVGTLSTISPLNTTNSRPKGVQLSPKWIA</sequence>
<proteinExistence type="predicted"/>
<organism evidence="1 2">
    <name type="scientific">Calicophoron daubneyi</name>
    <name type="common">Rumen fluke</name>
    <name type="synonym">Paramphistomum daubneyi</name>
    <dbReference type="NCBI Taxonomy" id="300641"/>
    <lineage>
        <taxon>Eukaryota</taxon>
        <taxon>Metazoa</taxon>
        <taxon>Spiralia</taxon>
        <taxon>Lophotrochozoa</taxon>
        <taxon>Platyhelminthes</taxon>
        <taxon>Trematoda</taxon>
        <taxon>Digenea</taxon>
        <taxon>Plagiorchiida</taxon>
        <taxon>Pronocephalata</taxon>
        <taxon>Paramphistomoidea</taxon>
        <taxon>Paramphistomidae</taxon>
        <taxon>Calicophoron</taxon>
    </lineage>
</organism>
<evidence type="ECO:0000313" key="1">
    <source>
        <dbReference type="EMBL" id="CAL5138124.1"/>
    </source>
</evidence>
<reference evidence="1" key="1">
    <citation type="submission" date="2024-06" db="EMBL/GenBank/DDBJ databases">
        <authorList>
            <person name="Liu X."/>
            <person name="Lenzi L."/>
            <person name="Haldenby T S."/>
            <person name="Uol C."/>
        </authorList>
    </citation>
    <scope>NUCLEOTIDE SEQUENCE</scope>
</reference>
<name>A0AAV2TPF6_CALDB</name>
<dbReference type="Proteomes" id="UP001497525">
    <property type="component" value="Unassembled WGS sequence"/>
</dbReference>
<evidence type="ECO:0000313" key="2">
    <source>
        <dbReference type="Proteomes" id="UP001497525"/>
    </source>
</evidence>
<accession>A0AAV2TPF6</accession>